<sequence length="46" mass="5408">FLSPTVLATCLFYSLLARIEEYKTKKIKYVILTAGIFSLYERVYEL</sequence>
<proteinExistence type="predicted"/>
<evidence type="ECO:0000313" key="1">
    <source>
        <dbReference type="EMBL" id="CDW39624.1"/>
    </source>
</evidence>
<dbReference type="EMBL" id="HACA01022263">
    <property type="protein sequence ID" value="CDW39624.1"/>
    <property type="molecule type" value="Transcribed_RNA"/>
</dbReference>
<dbReference type="AlphaFoldDB" id="A0A0K2UMW5"/>
<organism evidence="1">
    <name type="scientific">Lepeophtheirus salmonis</name>
    <name type="common">Salmon louse</name>
    <name type="synonym">Caligus salmonis</name>
    <dbReference type="NCBI Taxonomy" id="72036"/>
    <lineage>
        <taxon>Eukaryota</taxon>
        <taxon>Metazoa</taxon>
        <taxon>Ecdysozoa</taxon>
        <taxon>Arthropoda</taxon>
        <taxon>Crustacea</taxon>
        <taxon>Multicrustacea</taxon>
        <taxon>Hexanauplia</taxon>
        <taxon>Copepoda</taxon>
        <taxon>Siphonostomatoida</taxon>
        <taxon>Caligidae</taxon>
        <taxon>Lepeophtheirus</taxon>
    </lineage>
</organism>
<feature type="non-terminal residue" evidence="1">
    <location>
        <position position="1"/>
    </location>
</feature>
<reference evidence="1" key="1">
    <citation type="submission" date="2014-05" db="EMBL/GenBank/DDBJ databases">
        <authorList>
            <person name="Chronopoulou M."/>
        </authorList>
    </citation>
    <scope>NUCLEOTIDE SEQUENCE</scope>
    <source>
        <tissue evidence="1">Whole organism</tissue>
    </source>
</reference>
<accession>A0A0K2UMW5</accession>
<name>A0A0K2UMW5_LEPSM</name>
<protein>
    <submittedName>
        <fullName evidence="1">Uncharacterized protein</fullName>
    </submittedName>
</protein>